<evidence type="ECO:0000256" key="12">
    <source>
        <dbReference type="ARBA" id="ARBA00034430"/>
    </source>
</evidence>
<dbReference type="GO" id="GO:0005267">
    <property type="term" value="F:potassium channel activity"/>
    <property type="evidence" value="ECO:0007669"/>
    <property type="project" value="UniProtKB-KW"/>
</dbReference>
<keyword evidence="10 13" id="KW-0472">Membrane</keyword>
<dbReference type="Proteomes" id="UP001060368">
    <property type="component" value="Chromosome"/>
</dbReference>
<evidence type="ECO:0000313" key="14">
    <source>
        <dbReference type="EMBL" id="UUX91523.1"/>
    </source>
</evidence>
<keyword evidence="15" id="KW-1185">Reference proteome</keyword>
<accession>A0A9E7PK56</accession>
<keyword evidence="5 13" id="KW-0812">Transmembrane</keyword>
<feature type="transmembrane region" description="Helical" evidence="13">
    <location>
        <begin position="156"/>
        <end position="177"/>
    </location>
</feature>
<dbReference type="AlphaFoldDB" id="A0A9E7PK56"/>
<dbReference type="EMBL" id="CP096115">
    <property type="protein sequence ID" value="UUX91523.1"/>
    <property type="molecule type" value="Genomic_DNA"/>
</dbReference>
<evidence type="ECO:0000256" key="10">
    <source>
        <dbReference type="ARBA" id="ARBA00023136"/>
    </source>
</evidence>
<keyword evidence="9" id="KW-0406">Ion transport</keyword>
<keyword evidence="11" id="KW-0407">Ion channel</keyword>
<keyword evidence="3" id="KW-0813">Transport</keyword>
<evidence type="ECO:0000256" key="11">
    <source>
        <dbReference type="ARBA" id="ARBA00023303"/>
    </source>
</evidence>
<evidence type="ECO:0000256" key="3">
    <source>
        <dbReference type="ARBA" id="ARBA00022448"/>
    </source>
</evidence>
<evidence type="ECO:0000256" key="2">
    <source>
        <dbReference type="ARBA" id="ARBA00006920"/>
    </source>
</evidence>
<evidence type="ECO:0000256" key="8">
    <source>
        <dbReference type="ARBA" id="ARBA00022989"/>
    </source>
</evidence>
<dbReference type="InterPro" id="IPR010617">
    <property type="entry name" value="TMEM175-like"/>
</dbReference>
<gene>
    <name evidence="14" type="ORF">L6E24_09075</name>
</gene>
<comment type="catalytic activity">
    <reaction evidence="12">
        <text>K(+)(in) = K(+)(out)</text>
        <dbReference type="Rhea" id="RHEA:29463"/>
        <dbReference type="ChEBI" id="CHEBI:29103"/>
    </reaction>
</comment>
<organism evidence="14 15">
    <name type="scientific">Methanoplanus endosymbiosus</name>
    <dbReference type="NCBI Taxonomy" id="33865"/>
    <lineage>
        <taxon>Archaea</taxon>
        <taxon>Methanobacteriati</taxon>
        <taxon>Methanobacteriota</taxon>
        <taxon>Stenosarchaea group</taxon>
        <taxon>Methanomicrobia</taxon>
        <taxon>Methanomicrobiales</taxon>
        <taxon>Methanomicrobiaceae</taxon>
        <taxon>Methanoplanus</taxon>
    </lineage>
</organism>
<evidence type="ECO:0000256" key="13">
    <source>
        <dbReference type="SAM" id="Phobius"/>
    </source>
</evidence>
<feature type="transmembrane region" description="Helical" evidence="13">
    <location>
        <begin position="183"/>
        <end position="200"/>
    </location>
</feature>
<evidence type="ECO:0000256" key="6">
    <source>
        <dbReference type="ARBA" id="ARBA00022826"/>
    </source>
</evidence>
<sequence length="208" mass="23099">MISRQLSKNRIEALTDGIYAIALTLAVLTINISEIPITGSGSIVPALKTILPQLIHYAIAFFVLASFWSAHHRQTDAIKKVDNIYAWLSIITLFFVALVPFTTDLIGDYGEYPDAVAVYAGNLFLIGTFSLMAIYHANSKGGLISDEIEREYIDYFIAKSLIVPVICIIIIIFAYTVSATGSTVIFLLIPVFTRILKQIYKKRTNDNT</sequence>
<feature type="transmembrane region" description="Helical" evidence="13">
    <location>
        <begin position="12"/>
        <end position="30"/>
    </location>
</feature>
<proteinExistence type="inferred from homology"/>
<evidence type="ECO:0000256" key="4">
    <source>
        <dbReference type="ARBA" id="ARBA00022538"/>
    </source>
</evidence>
<dbReference type="GO" id="GO:0015252">
    <property type="term" value="F:proton channel activity"/>
    <property type="evidence" value="ECO:0007669"/>
    <property type="project" value="InterPro"/>
</dbReference>
<evidence type="ECO:0000256" key="5">
    <source>
        <dbReference type="ARBA" id="ARBA00022692"/>
    </source>
</evidence>
<dbReference type="KEGG" id="mend:L6E24_09075"/>
<dbReference type="GO" id="GO:0016020">
    <property type="term" value="C:membrane"/>
    <property type="evidence" value="ECO:0007669"/>
    <property type="project" value="UniProtKB-SubCell"/>
</dbReference>
<keyword evidence="8 13" id="KW-1133">Transmembrane helix</keyword>
<evidence type="ECO:0000256" key="7">
    <source>
        <dbReference type="ARBA" id="ARBA00022958"/>
    </source>
</evidence>
<dbReference type="PANTHER" id="PTHR31462:SF5">
    <property type="entry name" value="ENDOSOMAL_LYSOSOMAL PROTON CHANNEL TMEM175"/>
    <property type="match status" value="1"/>
</dbReference>
<evidence type="ECO:0000256" key="1">
    <source>
        <dbReference type="ARBA" id="ARBA00004141"/>
    </source>
</evidence>
<feature type="transmembrane region" description="Helical" evidence="13">
    <location>
        <begin position="115"/>
        <end position="135"/>
    </location>
</feature>
<feature type="transmembrane region" description="Helical" evidence="13">
    <location>
        <begin position="83"/>
        <end position="103"/>
    </location>
</feature>
<evidence type="ECO:0000313" key="15">
    <source>
        <dbReference type="Proteomes" id="UP001060368"/>
    </source>
</evidence>
<keyword evidence="4" id="KW-0633">Potassium transport</keyword>
<feature type="transmembrane region" description="Helical" evidence="13">
    <location>
        <begin position="50"/>
        <end position="71"/>
    </location>
</feature>
<name>A0A9E7PK56_9EURY</name>
<dbReference type="GeneID" id="74307851"/>
<comment type="similarity">
    <text evidence="2">Belongs to the TMEM175 family.</text>
</comment>
<protein>
    <submittedName>
        <fullName evidence="14">TMEM175 family protein</fullName>
    </submittedName>
</protein>
<comment type="subcellular location">
    <subcellularLocation>
        <location evidence="1">Membrane</location>
        <topology evidence="1">Multi-pass membrane protein</topology>
    </subcellularLocation>
</comment>
<keyword evidence="6" id="KW-0631">Potassium channel</keyword>
<evidence type="ECO:0000256" key="9">
    <source>
        <dbReference type="ARBA" id="ARBA00023065"/>
    </source>
</evidence>
<dbReference type="PANTHER" id="PTHR31462">
    <property type="entry name" value="ENDOSOMAL/LYSOSOMAL POTASSIUM CHANNEL TMEM175"/>
    <property type="match status" value="1"/>
</dbReference>
<dbReference type="Pfam" id="PF06736">
    <property type="entry name" value="TMEM175"/>
    <property type="match status" value="1"/>
</dbReference>
<keyword evidence="7" id="KW-0630">Potassium</keyword>
<dbReference type="RefSeq" id="WP_257741675.1">
    <property type="nucleotide sequence ID" value="NZ_CP096115.1"/>
</dbReference>
<reference evidence="14" key="1">
    <citation type="submission" date="2022-04" db="EMBL/GenBank/DDBJ databases">
        <title>Complete genome of Methanoplanus endosymbiosus DSM 3599.</title>
        <authorList>
            <person name="Chen S.-C."/>
            <person name="You Y.-T."/>
            <person name="Zhou Y.-Z."/>
            <person name="Lai M.-C."/>
        </authorList>
    </citation>
    <scope>NUCLEOTIDE SEQUENCE</scope>
    <source>
        <strain evidence="14">DSM 3599</strain>
    </source>
</reference>